<evidence type="ECO:0000313" key="4">
    <source>
        <dbReference type="RefSeq" id="XP_022235108.1"/>
    </source>
</evidence>
<dbReference type="Gene3D" id="1.10.8.10">
    <property type="entry name" value="DNA helicase RuvA subunit, C-terminal domain"/>
    <property type="match status" value="1"/>
</dbReference>
<dbReference type="Proteomes" id="UP000694941">
    <property type="component" value="Unplaced"/>
</dbReference>
<proteinExistence type="predicted"/>
<protein>
    <submittedName>
        <fullName evidence="4">DNA damage-inducible protein 1-like</fullName>
    </submittedName>
</protein>
<reference evidence="4" key="1">
    <citation type="submission" date="2025-08" db="UniProtKB">
        <authorList>
            <consortium name="RefSeq"/>
        </authorList>
    </citation>
    <scope>IDENTIFICATION</scope>
    <source>
        <tissue evidence="4">Muscle</tissue>
    </source>
</reference>
<dbReference type="PROSITE" id="PS50030">
    <property type="entry name" value="UBA"/>
    <property type="match status" value="1"/>
</dbReference>
<evidence type="ECO:0000256" key="1">
    <source>
        <dbReference type="SAM" id="MobiDB-lite"/>
    </source>
</evidence>
<feature type="compositionally biased region" description="Polar residues" evidence="1">
    <location>
        <begin position="29"/>
        <end position="46"/>
    </location>
</feature>
<feature type="domain" description="UBA" evidence="2">
    <location>
        <begin position="49"/>
        <end position="89"/>
    </location>
</feature>
<dbReference type="InterPro" id="IPR009060">
    <property type="entry name" value="UBA-like_sf"/>
</dbReference>
<dbReference type="RefSeq" id="XP_022235108.1">
    <property type="nucleotide sequence ID" value="XM_022379400.1"/>
</dbReference>
<dbReference type="Pfam" id="PF00627">
    <property type="entry name" value="UBA"/>
    <property type="match status" value="1"/>
</dbReference>
<name>A0ABM1RUQ3_LIMPO</name>
<dbReference type="SUPFAM" id="SSF46934">
    <property type="entry name" value="UBA-like"/>
    <property type="match status" value="1"/>
</dbReference>
<accession>A0ABM1RUQ3</accession>
<sequence>MPGSALQEQEDQQLAQALANSAREGFKVSGSSNQGHPSTSITSAQPMNDFPEENIQKLVQLGFSRENVLEALRRFNGDIDQAMAALFAMSLKLP</sequence>
<dbReference type="SMART" id="SM00165">
    <property type="entry name" value="UBA"/>
    <property type="match status" value="1"/>
</dbReference>
<evidence type="ECO:0000259" key="2">
    <source>
        <dbReference type="PROSITE" id="PS50030"/>
    </source>
</evidence>
<feature type="region of interest" description="Disordered" evidence="1">
    <location>
        <begin position="1"/>
        <end position="49"/>
    </location>
</feature>
<keyword evidence="3" id="KW-1185">Reference proteome</keyword>
<evidence type="ECO:0000313" key="3">
    <source>
        <dbReference type="Proteomes" id="UP000694941"/>
    </source>
</evidence>
<dbReference type="InterPro" id="IPR015940">
    <property type="entry name" value="UBA"/>
</dbReference>
<dbReference type="GeneID" id="106475233"/>
<gene>
    <name evidence="4" type="primary">LOC106475233</name>
</gene>
<organism evidence="3 4">
    <name type="scientific">Limulus polyphemus</name>
    <name type="common">Atlantic horseshoe crab</name>
    <dbReference type="NCBI Taxonomy" id="6850"/>
    <lineage>
        <taxon>Eukaryota</taxon>
        <taxon>Metazoa</taxon>
        <taxon>Ecdysozoa</taxon>
        <taxon>Arthropoda</taxon>
        <taxon>Chelicerata</taxon>
        <taxon>Merostomata</taxon>
        <taxon>Xiphosura</taxon>
        <taxon>Limulidae</taxon>
        <taxon>Limulus</taxon>
    </lineage>
</organism>